<keyword evidence="2" id="KW-0732">Signal</keyword>
<reference evidence="4 5" key="1">
    <citation type="journal article" date="2014" name="Int. J. Syst. Evol. Microbiol.">
        <title>Complete genome sequence of Corynebacterium casei LMG S-19264T (=DSM 44701T), isolated from a smear-ripened cheese.</title>
        <authorList>
            <consortium name="US DOE Joint Genome Institute (JGI-PGF)"/>
            <person name="Walter F."/>
            <person name="Albersmeier A."/>
            <person name="Kalinowski J."/>
            <person name="Ruckert C."/>
        </authorList>
    </citation>
    <scope>NUCLEOTIDE SEQUENCE [LARGE SCALE GENOMIC DNA]</scope>
    <source>
        <strain evidence="4 5">CGMCC 1.12925</strain>
    </source>
</reference>
<feature type="signal peptide" evidence="2">
    <location>
        <begin position="1"/>
        <end position="23"/>
    </location>
</feature>
<feature type="chain" id="PRO_5037847633" evidence="2">
    <location>
        <begin position="24"/>
        <end position="482"/>
    </location>
</feature>
<protein>
    <submittedName>
        <fullName evidence="4">Peptidylprolyl isomerase</fullName>
    </submittedName>
</protein>
<dbReference type="InterPro" id="IPR046357">
    <property type="entry name" value="PPIase_dom_sf"/>
</dbReference>
<evidence type="ECO:0000256" key="2">
    <source>
        <dbReference type="SAM" id="SignalP"/>
    </source>
</evidence>
<dbReference type="Proteomes" id="UP000599688">
    <property type="component" value="Unassembled WGS sequence"/>
</dbReference>
<accession>A0A916ZP94</accession>
<keyword evidence="5" id="KW-1185">Reference proteome</keyword>
<dbReference type="InterPro" id="IPR050245">
    <property type="entry name" value="PrsA_foldase"/>
</dbReference>
<evidence type="ECO:0000256" key="1">
    <source>
        <dbReference type="PROSITE-ProRule" id="PRU00278"/>
    </source>
</evidence>
<dbReference type="Gene3D" id="3.10.50.40">
    <property type="match status" value="2"/>
</dbReference>
<evidence type="ECO:0000259" key="3">
    <source>
        <dbReference type="PROSITE" id="PS50198"/>
    </source>
</evidence>
<dbReference type="EMBL" id="BMGL01000003">
    <property type="protein sequence ID" value="GGE07439.1"/>
    <property type="molecule type" value="Genomic_DNA"/>
</dbReference>
<name>A0A916ZP94_9FLAO</name>
<sequence length="482" mass="55414">MNTKFTKVLTCFILLLSSINVVSQVIVDEKDNLIKDQDSIEQIELKVEAKSNKVRLKIDGVAAVVGEYLIIESDIQKLQIDAKQQNLPASEITSCKMLERLMENKLFAHHALQDSIIVSEEMIMSRTQQQIAGIVEQVGSEERLLEFYGKDDMDEIQQELFERNLERALAEEMQGSVVDGIEVTPEETRNFFESIPEDEIPFFGDEVEVAQIVIEPQIGEKQIEEVVARLNEMRTEILEEGASFTAKAVIYSQDEGSSKSGGKYTLTRKDQFVKEFKDAAFSLNEGEISKPFKTEFGYHILMVEKIRGQQVDVRHILLYPEVTREAIEEAKTKAEKIKKSLDNDELSFADAARSFSNEKETKQNGGQLINNATGDKRFELAKMDTELYSRIYNLNEGETSRVIQDEDRTGKVSFKILTVTKKIDEHKADFTKDYPRIKELALKQKQVKEIERWKRIKVKDTYIKINADYKNCEFVKEWMQNL</sequence>
<dbReference type="AlphaFoldDB" id="A0A916ZP94"/>
<dbReference type="SUPFAM" id="SSF54534">
    <property type="entry name" value="FKBP-like"/>
    <property type="match status" value="2"/>
</dbReference>
<dbReference type="InterPro" id="IPR000297">
    <property type="entry name" value="PPIase_PpiC"/>
</dbReference>
<dbReference type="PANTHER" id="PTHR47245">
    <property type="entry name" value="PEPTIDYLPROLYL ISOMERASE"/>
    <property type="match status" value="1"/>
</dbReference>
<dbReference type="Pfam" id="PF00639">
    <property type="entry name" value="Rotamase"/>
    <property type="match status" value="2"/>
</dbReference>
<gene>
    <name evidence="4" type="primary">surA</name>
    <name evidence="4" type="ORF">GCM10010831_06170</name>
</gene>
<feature type="domain" description="PpiC" evidence="3">
    <location>
        <begin position="308"/>
        <end position="406"/>
    </location>
</feature>
<evidence type="ECO:0000313" key="4">
    <source>
        <dbReference type="EMBL" id="GGE07439.1"/>
    </source>
</evidence>
<keyword evidence="1" id="KW-0697">Rotamase</keyword>
<dbReference type="SUPFAM" id="SSF109998">
    <property type="entry name" value="Triger factor/SurA peptide-binding domain-like"/>
    <property type="match status" value="1"/>
</dbReference>
<dbReference type="PROSITE" id="PS50198">
    <property type="entry name" value="PPIC_PPIASE_2"/>
    <property type="match status" value="2"/>
</dbReference>
<organism evidence="4 5">
    <name type="scientific">Psychroflexus salis</name>
    <dbReference type="NCBI Taxonomy" id="1526574"/>
    <lineage>
        <taxon>Bacteria</taxon>
        <taxon>Pseudomonadati</taxon>
        <taxon>Bacteroidota</taxon>
        <taxon>Flavobacteriia</taxon>
        <taxon>Flavobacteriales</taxon>
        <taxon>Flavobacteriaceae</taxon>
        <taxon>Psychroflexus</taxon>
    </lineage>
</organism>
<proteinExistence type="predicted"/>
<dbReference type="InterPro" id="IPR027304">
    <property type="entry name" value="Trigger_fact/SurA_dom_sf"/>
</dbReference>
<dbReference type="Gene3D" id="1.10.4030.10">
    <property type="entry name" value="Porin chaperone SurA, peptide-binding domain"/>
    <property type="match status" value="1"/>
</dbReference>
<dbReference type="GO" id="GO:0003755">
    <property type="term" value="F:peptidyl-prolyl cis-trans isomerase activity"/>
    <property type="evidence" value="ECO:0007669"/>
    <property type="project" value="UniProtKB-KW"/>
</dbReference>
<comment type="caution">
    <text evidence="4">The sequence shown here is derived from an EMBL/GenBank/DDBJ whole genome shotgun (WGS) entry which is preliminary data.</text>
</comment>
<keyword evidence="1 4" id="KW-0413">Isomerase</keyword>
<dbReference type="RefSeq" id="WP_229737162.1">
    <property type="nucleotide sequence ID" value="NZ_BMGL01000003.1"/>
</dbReference>
<feature type="domain" description="PpiC" evidence="3">
    <location>
        <begin position="204"/>
        <end position="305"/>
    </location>
</feature>
<evidence type="ECO:0000313" key="5">
    <source>
        <dbReference type="Proteomes" id="UP000599688"/>
    </source>
</evidence>
<dbReference type="PANTHER" id="PTHR47245:SF2">
    <property type="entry name" value="PEPTIDYL-PROLYL CIS-TRANS ISOMERASE HP_0175-RELATED"/>
    <property type="match status" value="1"/>
</dbReference>